<reference evidence="2 3" key="1">
    <citation type="journal article" date="2019" name="Mar. Drugs">
        <title>Comparative Genomics and CAZyme Genome Repertoires of Marine Zobellia amurskyensis KMM 3526(T) and Zobellia laminariae KMM 3676(T).</title>
        <authorList>
            <person name="Chernysheva N."/>
            <person name="Bystritskaya E."/>
            <person name="Stenkova A."/>
            <person name="Golovkin I."/>
            <person name="Nedashkovskaya O."/>
            <person name="Isaeva M."/>
        </authorList>
    </citation>
    <scope>NUCLEOTIDE SEQUENCE [LARGE SCALE GENOMIC DNA]</scope>
    <source>
        <strain evidence="2 3">KMM 3526</strain>
    </source>
</reference>
<sequence length="628" mass="70042">MKRTVPIFILSALLYSCTEKEGKVEVAESAPQEISLPFESISLNDLGDFKKTSSNWSIGGDVYVDRLKDKQIMVSEGSGVLVNIPDSESKAHIFTNFEHGDIELEVDVMMPKGSNSGLYFQGRYEVQLFDSWKTEEATFSDMGGIYQRWDATKEKGSEGYEGSAPRMNAAKAPGLWQHVKVVFHAPQFDASGQKVKDAEFYEVWLNGVLIHENVKVSGPTRAAIANDEVAKAPLMIQGDHGAVAFKNFSYKLYGNPRLSFVDMKMKEFESEQVLLPNVDTLTPIREVGTDSISSAMVVGKKVTRILDYKGKMLVPVTGDYLFDFKLNQAGGLLIIDNDTVVNHDGSFTLDSLGLAKVSLTKGEIPFRLIYNKHNPWNIGFGLYVEGPGIQRHSVHAQSSINDRPRISKNRIMVEPSDKAVTQRSFLMHGDEKRTHCISVGTPQKINYAYDLASGCLLEVWSGEFLDATQMWHSRGIRQLGEPAGFAVSFHGTPEFSVLSSDNSDWPDNISEEGLQFSEGYELGKDGIPLFIRKIESKIIRDKMVPSSDERRLNRTILFSGEGEIWHKVASGEAIEKLPDGSYIINDESYFVDFSNDSLAPVIRKSNGKEELLVKIPTGEQKVEYSIIW</sequence>
<keyword evidence="3" id="KW-1185">Reference proteome</keyword>
<evidence type="ECO:0000313" key="3">
    <source>
        <dbReference type="Proteomes" id="UP000540519"/>
    </source>
</evidence>
<dbReference type="InterPro" id="IPR010496">
    <property type="entry name" value="AL/BT2_dom"/>
</dbReference>
<dbReference type="RefSeq" id="WP_051914800.1">
    <property type="nucleotide sequence ID" value="NZ_RCNR01000059.1"/>
</dbReference>
<dbReference type="EMBL" id="RCNR01000059">
    <property type="protein sequence ID" value="MUH37974.1"/>
    <property type="molecule type" value="Genomic_DNA"/>
</dbReference>
<organism evidence="2 3">
    <name type="scientific">Zobellia amurskyensis</name>
    <dbReference type="NCBI Taxonomy" id="248905"/>
    <lineage>
        <taxon>Bacteria</taxon>
        <taxon>Pseudomonadati</taxon>
        <taxon>Bacteroidota</taxon>
        <taxon>Flavobacteriia</taxon>
        <taxon>Flavobacteriales</taxon>
        <taxon>Flavobacteriaceae</taxon>
        <taxon>Zobellia</taxon>
    </lineage>
</organism>
<protein>
    <submittedName>
        <fullName evidence="2">DUF1080 domain-containing protein</fullName>
    </submittedName>
</protein>
<evidence type="ECO:0000259" key="1">
    <source>
        <dbReference type="Pfam" id="PF06439"/>
    </source>
</evidence>
<evidence type="ECO:0000313" key="2">
    <source>
        <dbReference type="EMBL" id="MUH37974.1"/>
    </source>
</evidence>
<dbReference type="PROSITE" id="PS51257">
    <property type="entry name" value="PROKAR_LIPOPROTEIN"/>
    <property type="match status" value="1"/>
</dbReference>
<dbReference type="Pfam" id="PF06439">
    <property type="entry name" value="3keto-disac_hyd"/>
    <property type="match status" value="1"/>
</dbReference>
<dbReference type="Gene3D" id="2.60.120.380">
    <property type="match status" value="1"/>
</dbReference>
<proteinExistence type="predicted"/>
<dbReference type="OrthoDB" id="938897at2"/>
<dbReference type="Proteomes" id="UP000540519">
    <property type="component" value="Unassembled WGS sequence"/>
</dbReference>
<dbReference type="SUPFAM" id="SSF56988">
    <property type="entry name" value="Anthrax protective antigen"/>
    <property type="match status" value="1"/>
</dbReference>
<dbReference type="Gene3D" id="2.60.120.560">
    <property type="entry name" value="Exo-inulinase, domain 1"/>
    <property type="match status" value="1"/>
</dbReference>
<name>A0A7X2ZX46_9FLAO</name>
<feature type="domain" description="3-keto-alpha-glucoside-1,2-lyase/3-keto-2-hydroxy-glucal hydratase" evidence="1">
    <location>
        <begin position="52"/>
        <end position="249"/>
    </location>
</feature>
<accession>A0A7X2ZX46</accession>
<gene>
    <name evidence="2" type="ORF">D9O36_19145</name>
</gene>
<comment type="caution">
    <text evidence="2">The sequence shown here is derived from an EMBL/GenBank/DDBJ whole genome shotgun (WGS) entry which is preliminary data.</text>
</comment>
<dbReference type="GO" id="GO:0016787">
    <property type="term" value="F:hydrolase activity"/>
    <property type="evidence" value="ECO:0007669"/>
    <property type="project" value="InterPro"/>
</dbReference>
<dbReference type="AlphaFoldDB" id="A0A7X2ZX46"/>